<sequence>MKKLLIILGLAIWVILMVLMPPEAPAEAKPVAIPAVSESAKSGSRRPAGDAIEKPNGRPKVRMAAEDHREEVRGVIDAAVVTYSPEGVKAIRPYLGDADPEIRSMAREGMVQLGEPDAIPLLREAAVGLKDQSEIASLHEAADLLALPAWSSSEEAATVIAEIMDDTSR</sequence>
<evidence type="ECO:0000313" key="3">
    <source>
        <dbReference type="Proteomes" id="UP001165653"/>
    </source>
</evidence>
<proteinExistence type="predicted"/>
<reference evidence="2" key="1">
    <citation type="submission" date="2022-10" db="EMBL/GenBank/DDBJ databases">
        <title>Luteolibacter sp. GHJ8, whole genome shotgun sequencing project.</title>
        <authorList>
            <person name="Zhao G."/>
            <person name="Shen L."/>
        </authorList>
    </citation>
    <scope>NUCLEOTIDE SEQUENCE</scope>
    <source>
        <strain evidence="2">GHJ8</strain>
    </source>
</reference>
<accession>A0ABT3G8L7</accession>
<gene>
    <name evidence="2" type="ORF">OJ996_21540</name>
</gene>
<organism evidence="2 3">
    <name type="scientific">Luteolibacter rhizosphaerae</name>
    <dbReference type="NCBI Taxonomy" id="2989719"/>
    <lineage>
        <taxon>Bacteria</taxon>
        <taxon>Pseudomonadati</taxon>
        <taxon>Verrucomicrobiota</taxon>
        <taxon>Verrucomicrobiia</taxon>
        <taxon>Verrucomicrobiales</taxon>
        <taxon>Verrucomicrobiaceae</taxon>
        <taxon>Luteolibacter</taxon>
    </lineage>
</organism>
<feature type="compositionally biased region" description="Basic and acidic residues" evidence="1">
    <location>
        <begin position="47"/>
        <end position="56"/>
    </location>
</feature>
<evidence type="ECO:0000313" key="2">
    <source>
        <dbReference type="EMBL" id="MCW1916188.1"/>
    </source>
</evidence>
<evidence type="ECO:0000256" key="1">
    <source>
        <dbReference type="SAM" id="MobiDB-lite"/>
    </source>
</evidence>
<dbReference type="InterPro" id="IPR016024">
    <property type="entry name" value="ARM-type_fold"/>
</dbReference>
<dbReference type="InterPro" id="IPR011989">
    <property type="entry name" value="ARM-like"/>
</dbReference>
<name>A0ABT3G8L7_9BACT</name>
<keyword evidence="3" id="KW-1185">Reference proteome</keyword>
<comment type="caution">
    <text evidence="2">The sequence shown here is derived from an EMBL/GenBank/DDBJ whole genome shotgun (WGS) entry which is preliminary data.</text>
</comment>
<dbReference type="SUPFAM" id="SSF48371">
    <property type="entry name" value="ARM repeat"/>
    <property type="match status" value="1"/>
</dbReference>
<dbReference type="Gene3D" id="1.25.10.10">
    <property type="entry name" value="Leucine-rich Repeat Variant"/>
    <property type="match status" value="1"/>
</dbReference>
<feature type="region of interest" description="Disordered" evidence="1">
    <location>
        <begin position="37"/>
        <end position="59"/>
    </location>
</feature>
<dbReference type="EMBL" id="JAPDDR010000013">
    <property type="protein sequence ID" value="MCW1916188.1"/>
    <property type="molecule type" value="Genomic_DNA"/>
</dbReference>
<dbReference type="RefSeq" id="WP_264515757.1">
    <property type="nucleotide sequence ID" value="NZ_JAPDDR010000013.1"/>
</dbReference>
<dbReference type="Proteomes" id="UP001165653">
    <property type="component" value="Unassembled WGS sequence"/>
</dbReference>
<dbReference type="Pfam" id="PF13646">
    <property type="entry name" value="HEAT_2"/>
    <property type="match status" value="1"/>
</dbReference>
<protein>
    <submittedName>
        <fullName evidence="2">HEAT repeat domain-containing protein</fullName>
    </submittedName>
</protein>